<dbReference type="PANTHER" id="PTHR46238:SF8">
    <property type="entry name" value="ENDONUCLEASE_EXONUCLEASE_PHOSPHATASE DOMAIN-CONTAINING PROTEIN"/>
    <property type="match status" value="1"/>
</dbReference>
<feature type="region of interest" description="Disordered" evidence="1">
    <location>
        <begin position="126"/>
        <end position="152"/>
    </location>
</feature>
<keyword evidence="3" id="KW-1185">Reference proteome</keyword>
<comment type="caution">
    <text evidence="2">The sequence shown here is derived from an EMBL/GenBank/DDBJ whole genome shotgun (WGS) entry which is preliminary data.</text>
</comment>
<evidence type="ECO:0000256" key="1">
    <source>
        <dbReference type="SAM" id="MobiDB-lite"/>
    </source>
</evidence>
<evidence type="ECO:0000313" key="2">
    <source>
        <dbReference type="EMBL" id="KAG5605566.1"/>
    </source>
</evidence>
<accession>A0A9J5Z3A9</accession>
<sequence>MRGCERLVVGSARRGRGRPKKYWGEVNREDMVQLHITDDMILNRKKWRSSIRIVAALLCLQNVSSFNIVQATHRGIALHIFCRDASAHADSKPSTTFLNFIGLAYWIPKFSMNMEQTCQLKGRMQQAQNPSHCHPPIPTYQKRQTEDSAEDI</sequence>
<dbReference type="Proteomes" id="UP000824120">
    <property type="component" value="Chromosome 5"/>
</dbReference>
<organism evidence="2 3">
    <name type="scientific">Solanum commersonii</name>
    <name type="common">Commerson's wild potato</name>
    <name type="synonym">Commerson's nightshade</name>
    <dbReference type="NCBI Taxonomy" id="4109"/>
    <lineage>
        <taxon>Eukaryota</taxon>
        <taxon>Viridiplantae</taxon>
        <taxon>Streptophyta</taxon>
        <taxon>Embryophyta</taxon>
        <taxon>Tracheophyta</taxon>
        <taxon>Spermatophyta</taxon>
        <taxon>Magnoliopsida</taxon>
        <taxon>eudicotyledons</taxon>
        <taxon>Gunneridae</taxon>
        <taxon>Pentapetalae</taxon>
        <taxon>asterids</taxon>
        <taxon>lamiids</taxon>
        <taxon>Solanales</taxon>
        <taxon>Solanaceae</taxon>
        <taxon>Solanoideae</taxon>
        <taxon>Solaneae</taxon>
        <taxon>Solanum</taxon>
    </lineage>
</organism>
<dbReference type="OrthoDB" id="771045at2759"/>
<evidence type="ECO:0000313" key="3">
    <source>
        <dbReference type="Proteomes" id="UP000824120"/>
    </source>
</evidence>
<reference evidence="2 3" key="1">
    <citation type="submission" date="2020-09" db="EMBL/GenBank/DDBJ databases">
        <title>De no assembly of potato wild relative species, Solanum commersonii.</title>
        <authorList>
            <person name="Cho K."/>
        </authorList>
    </citation>
    <scope>NUCLEOTIDE SEQUENCE [LARGE SCALE GENOMIC DNA]</scope>
    <source>
        <strain evidence="2">LZ3.2</strain>
        <tissue evidence="2">Leaf</tissue>
    </source>
</reference>
<proteinExistence type="predicted"/>
<dbReference type="AlphaFoldDB" id="A0A9J5Z3A9"/>
<dbReference type="EMBL" id="JACXVP010000005">
    <property type="protein sequence ID" value="KAG5605566.1"/>
    <property type="molecule type" value="Genomic_DNA"/>
</dbReference>
<dbReference type="PANTHER" id="PTHR46238">
    <property type="entry name" value="REVERSE TRANSCRIPTASE DOMAIN-CONTAINING PROTEIN"/>
    <property type="match status" value="1"/>
</dbReference>
<gene>
    <name evidence="2" type="ORF">H5410_027058</name>
</gene>
<protein>
    <submittedName>
        <fullName evidence="2">Uncharacterized protein</fullName>
    </submittedName>
</protein>
<name>A0A9J5Z3A9_SOLCO</name>